<accession>F2PZ91</accession>
<reference evidence="3" key="1">
    <citation type="journal article" date="2012" name="MBio">
        <title>Comparative genome analysis of Trichophyton rubrum and related dermatophytes reveals candidate genes involved in infection.</title>
        <authorList>
            <person name="Martinez D.A."/>
            <person name="Oliver B.G."/>
            <person name="Graeser Y."/>
            <person name="Goldberg J.M."/>
            <person name="Li W."/>
            <person name="Martinez-Rossi N.M."/>
            <person name="Monod M."/>
            <person name="Shelest E."/>
            <person name="Barton R.C."/>
            <person name="Birch E."/>
            <person name="Brakhage A.A."/>
            <person name="Chen Z."/>
            <person name="Gurr S.J."/>
            <person name="Heiman D."/>
            <person name="Heitman J."/>
            <person name="Kosti I."/>
            <person name="Rossi A."/>
            <person name="Saif S."/>
            <person name="Samalova M."/>
            <person name="Saunders C.W."/>
            <person name="Shea T."/>
            <person name="Summerbell R.C."/>
            <person name="Xu J."/>
            <person name="Young S."/>
            <person name="Zeng Q."/>
            <person name="Birren B.W."/>
            <person name="Cuomo C.A."/>
            <person name="White T.C."/>
        </authorList>
    </citation>
    <scope>NUCLEOTIDE SEQUENCE [LARGE SCALE GENOMIC DNA]</scope>
    <source>
        <strain evidence="3">ATCC MYA-4606 / CBS 127.97</strain>
    </source>
</reference>
<organism evidence="2 3">
    <name type="scientific">Trichophyton equinum (strain ATCC MYA-4606 / CBS 127.97)</name>
    <name type="common">Horse ringworm fungus</name>
    <dbReference type="NCBI Taxonomy" id="559882"/>
    <lineage>
        <taxon>Eukaryota</taxon>
        <taxon>Fungi</taxon>
        <taxon>Dikarya</taxon>
        <taxon>Ascomycota</taxon>
        <taxon>Pezizomycotina</taxon>
        <taxon>Eurotiomycetes</taxon>
        <taxon>Eurotiomycetidae</taxon>
        <taxon>Onygenales</taxon>
        <taxon>Arthrodermataceae</taxon>
        <taxon>Trichophyton</taxon>
    </lineage>
</organism>
<keyword evidence="3" id="KW-1185">Reference proteome</keyword>
<dbReference type="Proteomes" id="UP000009169">
    <property type="component" value="Unassembled WGS sequence"/>
</dbReference>
<dbReference type="HOGENOM" id="CLU_1367112_0_0_1"/>
<evidence type="ECO:0000313" key="3">
    <source>
        <dbReference type="Proteomes" id="UP000009169"/>
    </source>
</evidence>
<feature type="region of interest" description="Disordered" evidence="1">
    <location>
        <begin position="1"/>
        <end position="36"/>
    </location>
</feature>
<sequence length="200" mass="22135">MASLCHQTRPDTNQSRRKEEIEQAEDEGQDTNTNKATRIRQRWRIASAKPVATLISKVSHLQGISSPRYEGCGSTSRRHGALGITTCLNGAKGNWSAHKLTPMVTEKQRVHFGFLTDLTALSDTHGPAPEPTAFSCAYFNSTSLDQLLCTWLGIFPTLGEQEFLVSKSTEYGVPESDVPLHSGQGNCSSNRQRFEQRLLN</sequence>
<dbReference type="VEuPathDB" id="FungiDB:TEQG_06282"/>
<proteinExistence type="predicted"/>
<evidence type="ECO:0000256" key="1">
    <source>
        <dbReference type="SAM" id="MobiDB-lite"/>
    </source>
</evidence>
<gene>
    <name evidence="2" type="ORF">TEQG_06282</name>
</gene>
<protein>
    <submittedName>
        <fullName evidence="2">Uncharacterized protein</fullName>
    </submittedName>
</protein>
<evidence type="ECO:0000313" key="2">
    <source>
        <dbReference type="EMBL" id="EGE07209.1"/>
    </source>
</evidence>
<dbReference type="EMBL" id="DS995757">
    <property type="protein sequence ID" value="EGE07209.1"/>
    <property type="molecule type" value="Genomic_DNA"/>
</dbReference>
<dbReference type="AlphaFoldDB" id="F2PZ91"/>
<name>F2PZ91_TRIEC</name>